<reference evidence="2 3" key="1">
    <citation type="journal article" date="2018" name="Nat. Ecol. Evol.">
        <title>Pezizomycetes genomes reveal the molecular basis of ectomycorrhizal truffle lifestyle.</title>
        <authorList>
            <person name="Murat C."/>
            <person name="Payen T."/>
            <person name="Noel B."/>
            <person name="Kuo A."/>
            <person name="Morin E."/>
            <person name="Chen J."/>
            <person name="Kohler A."/>
            <person name="Krizsan K."/>
            <person name="Balestrini R."/>
            <person name="Da Silva C."/>
            <person name="Montanini B."/>
            <person name="Hainaut M."/>
            <person name="Levati E."/>
            <person name="Barry K.W."/>
            <person name="Belfiori B."/>
            <person name="Cichocki N."/>
            <person name="Clum A."/>
            <person name="Dockter R.B."/>
            <person name="Fauchery L."/>
            <person name="Guy J."/>
            <person name="Iotti M."/>
            <person name="Le Tacon F."/>
            <person name="Lindquist E.A."/>
            <person name="Lipzen A."/>
            <person name="Malagnac F."/>
            <person name="Mello A."/>
            <person name="Molinier V."/>
            <person name="Miyauchi S."/>
            <person name="Poulain J."/>
            <person name="Riccioni C."/>
            <person name="Rubini A."/>
            <person name="Sitrit Y."/>
            <person name="Splivallo R."/>
            <person name="Traeger S."/>
            <person name="Wang M."/>
            <person name="Zifcakova L."/>
            <person name="Wipf D."/>
            <person name="Zambonelli A."/>
            <person name="Paolocci F."/>
            <person name="Nowrousian M."/>
            <person name="Ottonello S."/>
            <person name="Baldrian P."/>
            <person name="Spatafora J.W."/>
            <person name="Henrissat B."/>
            <person name="Nagy L.G."/>
            <person name="Aury J.M."/>
            <person name="Wincker P."/>
            <person name="Grigoriev I.V."/>
            <person name="Bonfante P."/>
            <person name="Martin F.M."/>
        </authorList>
    </citation>
    <scope>NUCLEOTIDE SEQUENCE [LARGE SCALE GENOMIC DNA]</scope>
    <source>
        <strain evidence="2 3">RN42</strain>
    </source>
</reference>
<accession>A0A3N4ICL7</accession>
<organism evidence="2 3">
    <name type="scientific">Ascobolus immersus RN42</name>
    <dbReference type="NCBI Taxonomy" id="1160509"/>
    <lineage>
        <taxon>Eukaryota</taxon>
        <taxon>Fungi</taxon>
        <taxon>Dikarya</taxon>
        <taxon>Ascomycota</taxon>
        <taxon>Pezizomycotina</taxon>
        <taxon>Pezizomycetes</taxon>
        <taxon>Pezizales</taxon>
        <taxon>Ascobolaceae</taxon>
        <taxon>Ascobolus</taxon>
    </lineage>
</organism>
<keyword evidence="1" id="KW-0812">Transmembrane</keyword>
<evidence type="ECO:0000313" key="2">
    <source>
        <dbReference type="EMBL" id="RPA81951.1"/>
    </source>
</evidence>
<dbReference type="EMBL" id="ML119675">
    <property type="protein sequence ID" value="RPA81951.1"/>
    <property type="molecule type" value="Genomic_DNA"/>
</dbReference>
<evidence type="ECO:0000256" key="1">
    <source>
        <dbReference type="SAM" id="Phobius"/>
    </source>
</evidence>
<name>A0A3N4ICL7_ASCIM</name>
<gene>
    <name evidence="2" type="ORF">BJ508DRAFT_102711</name>
</gene>
<keyword evidence="3" id="KW-1185">Reference proteome</keyword>
<dbReference type="Proteomes" id="UP000275078">
    <property type="component" value="Unassembled WGS sequence"/>
</dbReference>
<keyword evidence="1" id="KW-0472">Membrane</keyword>
<feature type="transmembrane region" description="Helical" evidence="1">
    <location>
        <begin position="76"/>
        <end position="96"/>
    </location>
</feature>
<evidence type="ECO:0000313" key="3">
    <source>
        <dbReference type="Proteomes" id="UP000275078"/>
    </source>
</evidence>
<proteinExistence type="predicted"/>
<sequence length="356" mass="40744">MKPLEPPKRKRMDFEQTTQVKDSNDLWNAVERLRTEGCVDVVGGEFIHIKLPALDCCLKKVLLPQTASRVLRSPSFPFLSVLLALIALPGLYNALYNLDDKAQHFRLLRYEFRQARAFFDFLDLHSVTLRFSYSTLYSYLHPNAVDSKIHLLFSSNGTVLGYGVCYQSSWPVSLFRLDYSRKKNQESGRRRVRSFLYRGTRRKNKAEKFLIQERRKKPGSEILKNCYQNRHSSFFQLRNHLVTNSLLFTVFSCCRLPVQSVPSFSDTPQVFLSRYSASGSCQRPCSEVGSSKHHPSLLVEPLVVVHPTIITTSTISSLVDNPNIRCLYRVGSIQSFSSRLSDISLVAICTNRKGFL</sequence>
<dbReference type="AlphaFoldDB" id="A0A3N4ICL7"/>
<protein>
    <submittedName>
        <fullName evidence="2">Uncharacterized protein</fullName>
    </submittedName>
</protein>
<keyword evidence="1" id="KW-1133">Transmembrane helix</keyword>